<dbReference type="RefSeq" id="WP_344337347.1">
    <property type="nucleotide sequence ID" value="NZ_BAAAPZ010000008.1"/>
</dbReference>
<reference evidence="5 6" key="1">
    <citation type="journal article" date="2019" name="Int. J. Syst. Evol. Microbiol.">
        <title>The Global Catalogue of Microorganisms (GCM) 10K type strain sequencing project: providing services to taxonomists for standard genome sequencing and annotation.</title>
        <authorList>
            <consortium name="The Broad Institute Genomics Platform"/>
            <consortium name="The Broad Institute Genome Sequencing Center for Infectious Disease"/>
            <person name="Wu L."/>
            <person name="Ma J."/>
        </authorList>
    </citation>
    <scope>NUCLEOTIDE SEQUENCE [LARGE SCALE GENOMIC DNA]</scope>
    <source>
        <strain evidence="5 6">JCM 15900</strain>
    </source>
</reference>
<dbReference type="InterPro" id="IPR001300">
    <property type="entry name" value="Peptidase_C2_calpain_cat"/>
</dbReference>
<feature type="domain" description="Calpain catalytic" evidence="4">
    <location>
        <begin position="121"/>
        <end position="417"/>
    </location>
</feature>
<dbReference type="PROSITE" id="PS00139">
    <property type="entry name" value="THIOL_PROTEASE_CYS"/>
    <property type="match status" value="1"/>
</dbReference>
<evidence type="ECO:0000313" key="6">
    <source>
        <dbReference type="Proteomes" id="UP001500984"/>
    </source>
</evidence>
<protein>
    <recommendedName>
        <fullName evidence="4">Calpain catalytic domain-containing protein</fullName>
    </recommendedName>
</protein>
<dbReference type="InterPro" id="IPR000169">
    <property type="entry name" value="Pept_cys_AS"/>
</dbReference>
<sequence length="424" mass="45324">MTALFYAKRARVRKRDTPQGRPNRPPPGLTAPLDAVGGVLADPGTAEADLRTAARVLDRMQSTSLTTLPLLPAVVARLRRFLRPAPGSALLTRMFVTAGTAAAGRAVAAAPCLEPLTAGAPRRRVVPPGLLRDSDARTPVRQGRLGDCWLVAVMDACEVARPGYLRGLVRVRTEAGESGAPGGPDAAAGLREGTVRGPGRRQHGARLRLATVRLHSPVVTVPLLRRLPGLPLRRLDVPLSTAVPRDRRAGGHGLSPNAASLVEKAAVIVWAQGSYRRLARDFAGIGFALLTGGWALARPVPQRLETVARWLQAGRPVVASTLVRPGGSFTLPREDDPERVVAVMDGHVYSVRGVLRCDEDGVPSARSVLRVHLRNPVGGPDPRSGSGGGAPECRRPPMRRKDLYLSVRQFRRAFISVNAGPRLR</sequence>
<dbReference type="InterPro" id="IPR038765">
    <property type="entry name" value="Papain-like_cys_pep_sf"/>
</dbReference>
<accession>A0ABN2WWQ5</accession>
<dbReference type="PROSITE" id="PS50203">
    <property type="entry name" value="CALPAIN_CAT"/>
    <property type="match status" value="1"/>
</dbReference>
<organism evidence="5 6">
    <name type="scientific">Brevibacterium salitolerans</name>
    <dbReference type="NCBI Taxonomy" id="1403566"/>
    <lineage>
        <taxon>Bacteria</taxon>
        <taxon>Bacillati</taxon>
        <taxon>Actinomycetota</taxon>
        <taxon>Actinomycetes</taxon>
        <taxon>Micrococcales</taxon>
        <taxon>Brevibacteriaceae</taxon>
        <taxon>Brevibacterium</taxon>
    </lineage>
</organism>
<name>A0ABN2WWQ5_9MICO</name>
<evidence type="ECO:0000256" key="1">
    <source>
        <dbReference type="ARBA" id="ARBA00007623"/>
    </source>
</evidence>
<dbReference type="EMBL" id="BAAAPZ010000008">
    <property type="protein sequence ID" value="GAA2100558.1"/>
    <property type="molecule type" value="Genomic_DNA"/>
</dbReference>
<keyword evidence="2" id="KW-0645">Protease</keyword>
<feature type="active site" evidence="2">
    <location>
        <position position="347"/>
    </location>
</feature>
<evidence type="ECO:0000256" key="3">
    <source>
        <dbReference type="SAM" id="MobiDB-lite"/>
    </source>
</evidence>
<feature type="active site" evidence="2">
    <location>
        <position position="375"/>
    </location>
</feature>
<comment type="similarity">
    <text evidence="1">Belongs to the peptidase C2 family.</text>
</comment>
<evidence type="ECO:0000256" key="2">
    <source>
        <dbReference type="PROSITE-ProRule" id="PRU00239"/>
    </source>
</evidence>
<keyword evidence="2" id="KW-0378">Hydrolase</keyword>
<feature type="region of interest" description="Disordered" evidence="3">
    <location>
        <begin position="11"/>
        <end position="33"/>
    </location>
</feature>
<feature type="region of interest" description="Disordered" evidence="3">
    <location>
        <begin position="175"/>
        <end position="202"/>
    </location>
</feature>
<feature type="active site" evidence="2">
    <location>
        <position position="148"/>
    </location>
</feature>
<dbReference type="Proteomes" id="UP001500984">
    <property type="component" value="Unassembled WGS sequence"/>
</dbReference>
<feature type="region of interest" description="Disordered" evidence="3">
    <location>
        <begin position="373"/>
        <end position="398"/>
    </location>
</feature>
<proteinExistence type="inferred from homology"/>
<keyword evidence="6" id="KW-1185">Reference proteome</keyword>
<dbReference type="SUPFAM" id="SSF54001">
    <property type="entry name" value="Cysteine proteinases"/>
    <property type="match status" value="1"/>
</dbReference>
<evidence type="ECO:0000259" key="4">
    <source>
        <dbReference type="PROSITE" id="PS50203"/>
    </source>
</evidence>
<keyword evidence="2" id="KW-0788">Thiol protease</keyword>
<gene>
    <name evidence="5" type="ORF">GCM10009823_23000</name>
</gene>
<evidence type="ECO:0000313" key="5">
    <source>
        <dbReference type="EMBL" id="GAA2100558.1"/>
    </source>
</evidence>
<comment type="caution">
    <text evidence="5">The sequence shown here is derived from an EMBL/GenBank/DDBJ whole genome shotgun (WGS) entry which is preliminary data.</text>
</comment>